<evidence type="ECO:0000313" key="6">
    <source>
        <dbReference type="EMBL" id="CAG2239404.1"/>
    </source>
</evidence>
<keyword evidence="3" id="KW-0862">Zinc</keyword>
<protein>
    <recommendedName>
        <fullName evidence="5">PHD-type domain-containing protein</fullName>
    </recommendedName>
</protein>
<dbReference type="GO" id="GO:0008270">
    <property type="term" value="F:zinc ion binding"/>
    <property type="evidence" value="ECO:0007669"/>
    <property type="project" value="UniProtKB-KW"/>
</dbReference>
<reference evidence="6" key="1">
    <citation type="submission" date="2021-03" db="EMBL/GenBank/DDBJ databases">
        <authorList>
            <person name="Bekaert M."/>
        </authorList>
    </citation>
    <scope>NUCLEOTIDE SEQUENCE</scope>
</reference>
<evidence type="ECO:0000256" key="4">
    <source>
        <dbReference type="SAM" id="MobiDB-lite"/>
    </source>
</evidence>
<dbReference type="SUPFAM" id="SSF57903">
    <property type="entry name" value="FYVE/PHD zinc finger"/>
    <property type="match status" value="1"/>
</dbReference>
<evidence type="ECO:0000256" key="3">
    <source>
        <dbReference type="ARBA" id="ARBA00022833"/>
    </source>
</evidence>
<dbReference type="EMBL" id="CAJPWZ010002518">
    <property type="protein sequence ID" value="CAG2239404.1"/>
    <property type="molecule type" value="Genomic_DNA"/>
</dbReference>
<evidence type="ECO:0000313" key="7">
    <source>
        <dbReference type="Proteomes" id="UP000683360"/>
    </source>
</evidence>
<dbReference type="Proteomes" id="UP000683360">
    <property type="component" value="Unassembled WGS sequence"/>
</dbReference>
<gene>
    <name evidence="6" type="ORF">MEDL_51742</name>
</gene>
<dbReference type="AlphaFoldDB" id="A0A8S3U6G7"/>
<keyword evidence="1" id="KW-0479">Metal-binding</keyword>
<dbReference type="InterPro" id="IPR019787">
    <property type="entry name" value="Znf_PHD-finger"/>
</dbReference>
<dbReference type="Gene3D" id="3.30.40.10">
    <property type="entry name" value="Zinc/RING finger domain, C3HC4 (zinc finger)"/>
    <property type="match status" value="1"/>
</dbReference>
<sequence>METRTSKKSQSTGNTLNRPKALETKTLKCKQEHLHYEMKAGKNFVIEFSTGAYELIKEKILQLIKSPEFNLSFVVVEQHGVELSNLNIDSCYKIFNRKANNQPGNLLKFTMNLYHTTNKMTVNGGRVDIFINDIFDKICAEIQNHYTELNICNKTIHSQLSIIKDSLSNIIQKDLKRNQMEALKTTEDQLSTVDLNTSGLQLAESEDGEICPNCEQTVQTEGIACDSCNNWFHYKCVGLTEDHINSFNN</sequence>
<dbReference type="OrthoDB" id="6078332at2759"/>
<comment type="caution">
    <text evidence="6">The sequence shown here is derived from an EMBL/GenBank/DDBJ whole genome shotgun (WGS) entry which is preliminary data.</text>
</comment>
<name>A0A8S3U6G7_MYTED</name>
<evidence type="ECO:0000256" key="1">
    <source>
        <dbReference type="ARBA" id="ARBA00022723"/>
    </source>
</evidence>
<dbReference type="InterPro" id="IPR013083">
    <property type="entry name" value="Znf_RING/FYVE/PHD"/>
</dbReference>
<evidence type="ECO:0000256" key="2">
    <source>
        <dbReference type="ARBA" id="ARBA00022771"/>
    </source>
</evidence>
<keyword evidence="7" id="KW-1185">Reference proteome</keyword>
<dbReference type="Pfam" id="PF00628">
    <property type="entry name" value="PHD"/>
    <property type="match status" value="1"/>
</dbReference>
<feature type="region of interest" description="Disordered" evidence="4">
    <location>
        <begin position="1"/>
        <end position="22"/>
    </location>
</feature>
<organism evidence="6 7">
    <name type="scientific">Mytilus edulis</name>
    <name type="common">Blue mussel</name>
    <dbReference type="NCBI Taxonomy" id="6550"/>
    <lineage>
        <taxon>Eukaryota</taxon>
        <taxon>Metazoa</taxon>
        <taxon>Spiralia</taxon>
        <taxon>Lophotrochozoa</taxon>
        <taxon>Mollusca</taxon>
        <taxon>Bivalvia</taxon>
        <taxon>Autobranchia</taxon>
        <taxon>Pteriomorphia</taxon>
        <taxon>Mytilida</taxon>
        <taxon>Mytiloidea</taxon>
        <taxon>Mytilidae</taxon>
        <taxon>Mytilinae</taxon>
        <taxon>Mytilus</taxon>
    </lineage>
</organism>
<keyword evidence="2" id="KW-0863">Zinc-finger</keyword>
<proteinExistence type="predicted"/>
<feature type="domain" description="PHD-type" evidence="5">
    <location>
        <begin position="211"/>
        <end position="242"/>
    </location>
</feature>
<accession>A0A8S3U6G7</accession>
<feature type="compositionally biased region" description="Polar residues" evidence="4">
    <location>
        <begin position="8"/>
        <end position="17"/>
    </location>
</feature>
<evidence type="ECO:0000259" key="5">
    <source>
        <dbReference type="Pfam" id="PF00628"/>
    </source>
</evidence>
<dbReference type="InterPro" id="IPR011011">
    <property type="entry name" value="Znf_FYVE_PHD"/>
</dbReference>